<name>A0A8B9TG36_ANAPL</name>
<protein>
    <submittedName>
        <fullName evidence="1">Uncharacterized protein</fullName>
    </submittedName>
</protein>
<sequence length="151" mass="16379">MGWGQGPRTVLSWLCPTRGSSGRAVTGGIPCTPCPRHTHHAKSTQAYMMAAPRTATVVSSVCSSSCRVPGKQTVRFCPFPQPPAPVPGPYPLWSCARQSVLERTLRSRAACSRWKQAVPKQTRYTAEEPTSRSQSVPPGRCWHSTGWGGLC</sequence>
<organism evidence="1 2">
    <name type="scientific">Anas platyrhynchos</name>
    <name type="common">Mallard</name>
    <name type="synonym">Anas boschas</name>
    <dbReference type="NCBI Taxonomy" id="8839"/>
    <lineage>
        <taxon>Eukaryota</taxon>
        <taxon>Metazoa</taxon>
        <taxon>Chordata</taxon>
        <taxon>Craniata</taxon>
        <taxon>Vertebrata</taxon>
        <taxon>Euteleostomi</taxon>
        <taxon>Archelosauria</taxon>
        <taxon>Archosauria</taxon>
        <taxon>Dinosauria</taxon>
        <taxon>Saurischia</taxon>
        <taxon>Theropoda</taxon>
        <taxon>Coelurosauria</taxon>
        <taxon>Aves</taxon>
        <taxon>Neognathae</taxon>
        <taxon>Galloanserae</taxon>
        <taxon>Anseriformes</taxon>
        <taxon>Anatidae</taxon>
        <taxon>Anatinae</taxon>
        <taxon>Anas</taxon>
    </lineage>
</organism>
<evidence type="ECO:0000313" key="1">
    <source>
        <dbReference type="Ensembl" id="ENSAPLP00020020025.1"/>
    </source>
</evidence>
<reference evidence="1" key="3">
    <citation type="submission" date="2025-09" db="UniProtKB">
        <authorList>
            <consortium name="Ensembl"/>
        </authorList>
    </citation>
    <scope>IDENTIFICATION</scope>
</reference>
<evidence type="ECO:0000313" key="2">
    <source>
        <dbReference type="Proteomes" id="UP000694400"/>
    </source>
</evidence>
<dbReference type="AlphaFoldDB" id="A0A8B9TG36"/>
<reference evidence="1" key="2">
    <citation type="submission" date="2025-08" db="UniProtKB">
        <authorList>
            <consortium name="Ensembl"/>
        </authorList>
    </citation>
    <scope>IDENTIFICATION</scope>
</reference>
<reference evidence="1" key="1">
    <citation type="submission" date="2019-08" db="EMBL/GenBank/DDBJ databases">
        <title>Three high-quality genomes provides insights into domestication of ducks.</title>
        <authorList>
            <person name="Hou Z.C."/>
            <person name="Zhu F."/>
            <person name="Yin Z.T."/>
            <person name="Zhang F."/>
        </authorList>
    </citation>
    <scope>NUCLEOTIDE SEQUENCE [LARGE SCALE GENOMIC DNA]</scope>
</reference>
<accession>A0A8B9TG36</accession>
<dbReference type="Proteomes" id="UP000694400">
    <property type="component" value="Chromosome 12"/>
</dbReference>
<proteinExistence type="predicted"/>
<dbReference type="Ensembl" id="ENSAPLT00020021638.1">
    <property type="protein sequence ID" value="ENSAPLP00020020025.1"/>
    <property type="gene ID" value="ENSAPLG00020014131.1"/>
</dbReference>